<evidence type="ECO:0000256" key="8">
    <source>
        <dbReference type="ARBA" id="ARBA00023326"/>
    </source>
</evidence>
<keyword evidence="3 11" id="KW-0964">Secreted</keyword>
<organism evidence="12 13">
    <name type="scientific">Lasiodiplodia theobromae</name>
    <dbReference type="NCBI Taxonomy" id="45133"/>
    <lineage>
        <taxon>Eukaryota</taxon>
        <taxon>Fungi</taxon>
        <taxon>Dikarya</taxon>
        <taxon>Ascomycota</taxon>
        <taxon>Pezizomycotina</taxon>
        <taxon>Dothideomycetes</taxon>
        <taxon>Dothideomycetes incertae sedis</taxon>
        <taxon>Botryosphaeriales</taxon>
        <taxon>Botryosphaeriaceae</taxon>
        <taxon>Lasiodiplodia</taxon>
    </lineage>
</organism>
<protein>
    <recommendedName>
        <fullName evidence="11">Feruloyl esterase C</fullName>
        <ecNumber evidence="11">3.1.1.73</ecNumber>
    </recommendedName>
    <alternativeName>
        <fullName evidence="11">Ferulic acid esterase C</fullName>
    </alternativeName>
</protein>
<comment type="subcellular location">
    <subcellularLocation>
        <location evidence="1 11">Secreted</location>
    </subcellularLocation>
</comment>
<dbReference type="PANTHER" id="PTHR38050">
    <property type="match status" value="1"/>
</dbReference>
<dbReference type="GO" id="GO:0030600">
    <property type="term" value="F:feruloyl esterase activity"/>
    <property type="evidence" value="ECO:0007669"/>
    <property type="project" value="UniProtKB-UniRule"/>
</dbReference>
<keyword evidence="5 11" id="KW-0732">Signal</keyword>
<evidence type="ECO:0000256" key="5">
    <source>
        <dbReference type="ARBA" id="ARBA00022729"/>
    </source>
</evidence>
<comment type="similarity">
    <text evidence="2 11">Belongs to the faeC family.</text>
</comment>
<evidence type="ECO:0000256" key="2">
    <source>
        <dbReference type="ARBA" id="ARBA00010278"/>
    </source>
</evidence>
<feature type="signal peptide" evidence="11">
    <location>
        <begin position="1"/>
        <end position="19"/>
    </location>
</feature>
<dbReference type="Proteomes" id="UP000325902">
    <property type="component" value="Unassembled WGS sequence"/>
</dbReference>
<keyword evidence="8 11" id="KW-0624">Polysaccharide degradation</keyword>
<evidence type="ECO:0000256" key="4">
    <source>
        <dbReference type="ARBA" id="ARBA00022651"/>
    </source>
</evidence>
<dbReference type="EMBL" id="VCHE01000119">
    <property type="protein sequence ID" value="KAB2570850.1"/>
    <property type="molecule type" value="Genomic_DNA"/>
</dbReference>
<evidence type="ECO:0000256" key="3">
    <source>
        <dbReference type="ARBA" id="ARBA00022525"/>
    </source>
</evidence>
<comment type="catalytic activity">
    <reaction evidence="10 11">
        <text>feruloyl-polysaccharide + H2O = ferulate + polysaccharide.</text>
        <dbReference type="EC" id="3.1.1.73"/>
    </reaction>
</comment>
<comment type="caution">
    <text evidence="12">The sequence shown here is derived from an EMBL/GenBank/DDBJ whole genome shotgun (WGS) entry which is preliminary data.</text>
</comment>
<dbReference type="InterPro" id="IPR043595">
    <property type="entry name" value="FaeB/C/D"/>
</dbReference>
<reference evidence="12 13" key="1">
    <citation type="journal article" date="2019" name="Sci. Rep.">
        <title>A multi-omics analysis of the grapevine pathogen Lasiodiplodia theobromae reveals that temperature affects the expression of virulence- and pathogenicity-related genes.</title>
        <authorList>
            <person name="Felix C."/>
            <person name="Meneses R."/>
            <person name="Goncalves M.F.M."/>
            <person name="Tilleman L."/>
            <person name="Duarte A.S."/>
            <person name="Jorrin-Novo J.V."/>
            <person name="Van de Peer Y."/>
            <person name="Deforce D."/>
            <person name="Van Nieuwerburgh F."/>
            <person name="Esteves A.C."/>
            <person name="Alves A."/>
        </authorList>
    </citation>
    <scope>NUCLEOTIDE SEQUENCE [LARGE SCALE GENOMIC DNA]</scope>
    <source>
        <strain evidence="12 13">LA-SOL3</strain>
    </source>
</reference>
<evidence type="ECO:0000256" key="11">
    <source>
        <dbReference type="RuleBase" id="RU367094"/>
    </source>
</evidence>
<keyword evidence="13" id="KW-1185">Reference proteome</keyword>
<gene>
    <name evidence="12" type="primary">faeC_0</name>
    <name evidence="12" type="ORF">DBV05_g10481</name>
</gene>
<keyword evidence="6 11" id="KW-0378">Hydrolase</keyword>
<evidence type="ECO:0000256" key="10">
    <source>
        <dbReference type="ARBA" id="ARBA00034075"/>
    </source>
</evidence>
<dbReference type="SUPFAM" id="SSF53474">
    <property type="entry name" value="alpha/beta-Hydrolases"/>
    <property type="match status" value="1"/>
</dbReference>
<evidence type="ECO:0000313" key="12">
    <source>
        <dbReference type="EMBL" id="KAB2570850.1"/>
    </source>
</evidence>
<accession>A0A5N5CZN0</accession>
<name>A0A5N5CZN0_9PEZI</name>
<evidence type="ECO:0000256" key="1">
    <source>
        <dbReference type="ARBA" id="ARBA00004613"/>
    </source>
</evidence>
<feature type="chain" id="PRO_5027145580" description="Feruloyl esterase C" evidence="11">
    <location>
        <begin position="20"/>
        <end position="289"/>
    </location>
</feature>
<dbReference type="EC" id="3.1.1.73" evidence="11"/>
<evidence type="ECO:0000256" key="7">
    <source>
        <dbReference type="ARBA" id="ARBA00023277"/>
    </source>
</evidence>
<comment type="function">
    <text evidence="9 11">Involved in degradation of plant cell walls. Hydrolyzes the feruloyl-arabinose ester bond in arabinoxylans, and the feruloyl-galactose ester bond in pectin. Active against paranitrophenyl-acetate, methyl ferulate and wheat arabinoxylan.</text>
</comment>
<evidence type="ECO:0000256" key="6">
    <source>
        <dbReference type="ARBA" id="ARBA00022801"/>
    </source>
</evidence>
<evidence type="ECO:0000256" key="9">
    <source>
        <dbReference type="ARBA" id="ARBA00025250"/>
    </source>
</evidence>
<sequence length="289" mass="30812">MISLVSILTFMVAANVVGATNSVGCGKEPTLASGVHSLTVNGKDREYTLKIPDNYDAANSYKLIFGFHWANGTMENITIGATTGGVVPGWSYYGLEQRANNTAILVAPNGLNKGWANTDGEDVAFVDAMIDAIETDLCVDQAQRYATGFSYGGSMTRTLACARANVFRAVAVLSGALLSGCDASTDPIPYLGIHGINDPLLPIARGRSLRDAFVANNGCTPQDPPEPANGTLTHVKTVYEGCRAEYPVWWIAYDGGHISAPHDGPPRDTDSGDSFAPTETWAFFSQFFE</sequence>
<dbReference type="GO" id="GO:0005576">
    <property type="term" value="C:extracellular region"/>
    <property type="evidence" value="ECO:0007669"/>
    <property type="project" value="UniProtKB-SubCell"/>
</dbReference>
<dbReference type="PANTHER" id="PTHR38050:SF1">
    <property type="entry name" value="FERULOYL ESTERASE C"/>
    <property type="match status" value="1"/>
</dbReference>
<dbReference type="GO" id="GO:0045493">
    <property type="term" value="P:xylan catabolic process"/>
    <property type="evidence" value="ECO:0007669"/>
    <property type="project" value="UniProtKB-UniRule"/>
</dbReference>
<dbReference type="OrthoDB" id="424610at2759"/>
<dbReference type="Gene3D" id="3.40.50.1820">
    <property type="entry name" value="alpha/beta hydrolase"/>
    <property type="match status" value="1"/>
</dbReference>
<dbReference type="AlphaFoldDB" id="A0A5N5CZN0"/>
<keyword evidence="4 11" id="KW-0858">Xylan degradation</keyword>
<evidence type="ECO:0000313" key="13">
    <source>
        <dbReference type="Proteomes" id="UP000325902"/>
    </source>
</evidence>
<keyword evidence="7 11" id="KW-0119">Carbohydrate metabolism</keyword>
<proteinExistence type="inferred from homology"/>
<dbReference type="InterPro" id="IPR029058">
    <property type="entry name" value="AB_hydrolase_fold"/>
</dbReference>